<keyword evidence="1" id="KW-0479">Metal-binding</keyword>
<evidence type="ECO:0000313" key="4">
    <source>
        <dbReference type="EMBL" id="KAK1607391.1"/>
    </source>
</evidence>
<keyword evidence="1" id="KW-0862">Zinc</keyword>
<dbReference type="GO" id="GO:0003676">
    <property type="term" value="F:nucleic acid binding"/>
    <property type="evidence" value="ECO:0007669"/>
    <property type="project" value="InterPro"/>
</dbReference>
<keyword evidence="5" id="KW-1185">Reference proteome</keyword>
<dbReference type="PANTHER" id="PTHR35317:SF23">
    <property type="entry name" value="OS04G0629600 PROTEIN"/>
    <property type="match status" value="1"/>
</dbReference>
<evidence type="ECO:0000259" key="3">
    <source>
        <dbReference type="PROSITE" id="PS50158"/>
    </source>
</evidence>
<accession>A0AAD8QSF5</accession>
<proteinExistence type="predicted"/>
<dbReference type="Proteomes" id="UP001231189">
    <property type="component" value="Unassembled WGS sequence"/>
</dbReference>
<keyword evidence="1" id="KW-0863">Zinc-finger</keyword>
<dbReference type="AlphaFoldDB" id="A0AAD8QSF5"/>
<dbReference type="Pfam" id="PF14223">
    <property type="entry name" value="Retrotran_gag_2"/>
    <property type="match status" value="1"/>
</dbReference>
<organism evidence="4 5">
    <name type="scientific">Lolium multiflorum</name>
    <name type="common">Italian ryegrass</name>
    <name type="synonym">Lolium perenne subsp. multiflorum</name>
    <dbReference type="NCBI Taxonomy" id="4521"/>
    <lineage>
        <taxon>Eukaryota</taxon>
        <taxon>Viridiplantae</taxon>
        <taxon>Streptophyta</taxon>
        <taxon>Embryophyta</taxon>
        <taxon>Tracheophyta</taxon>
        <taxon>Spermatophyta</taxon>
        <taxon>Magnoliopsida</taxon>
        <taxon>Liliopsida</taxon>
        <taxon>Poales</taxon>
        <taxon>Poaceae</taxon>
        <taxon>BOP clade</taxon>
        <taxon>Pooideae</taxon>
        <taxon>Poodae</taxon>
        <taxon>Poeae</taxon>
        <taxon>Poeae Chloroplast Group 2 (Poeae type)</taxon>
        <taxon>Loliodinae</taxon>
        <taxon>Loliinae</taxon>
        <taxon>Lolium</taxon>
    </lineage>
</organism>
<feature type="domain" description="CCHC-type" evidence="3">
    <location>
        <begin position="266"/>
        <end position="279"/>
    </location>
</feature>
<dbReference type="GO" id="GO:0008270">
    <property type="term" value="F:zinc ion binding"/>
    <property type="evidence" value="ECO:0007669"/>
    <property type="project" value="UniProtKB-KW"/>
</dbReference>
<feature type="region of interest" description="Disordered" evidence="2">
    <location>
        <begin position="329"/>
        <end position="354"/>
    </location>
</feature>
<gene>
    <name evidence="4" type="ORF">QYE76_031064</name>
</gene>
<name>A0AAD8QSF5_LOLMU</name>
<evidence type="ECO:0000313" key="5">
    <source>
        <dbReference type="Proteomes" id="UP001231189"/>
    </source>
</evidence>
<dbReference type="PANTHER" id="PTHR35317">
    <property type="entry name" value="OS04G0629600 PROTEIN"/>
    <property type="match status" value="1"/>
</dbReference>
<dbReference type="EMBL" id="JAUUTY010000007">
    <property type="protein sequence ID" value="KAK1607391.1"/>
    <property type="molecule type" value="Genomic_DNA"/>
</dbReference>
<evidence type="ECO:0000256" key="2">
    <source>
        <dbReference type="SAM" id="MobiDB-lite"/>
    </source>
</evidence>
<dbReference type="PROSITE" id="PS50158">
    <property type="entry name" value="ZF_CCHC"/>
    <property type="match status" value="1"/>
</dbReference>
<sequence>MSHVRSALELWRIIEEGYSPRDPKNLTRREVVDDQLNATAINMIHMAVTPKDRAHIRSLKTAKEAWNKLDKLFLGNESIQSSRFDEVNNMADNFVMNEGESPEEMYRRLIALAVQMQDLGATFVDDHWIKRKFYNALLPYEEVKLTAIRQNASFRAMTSDEVLSEVIALDISKKNAEDLVARAHNTRKPNLALKMKEHEASESDEDPIEWGPDDLKANYHEHMALSAKSFWSGNKTRSSWLRRYSPHDSSRYSSKSPREEQRGRACYNCGDTSHFVADCIYERREDNGGRLVRKDKFKSLSRGFSKFSSNSGDTKVSFTKKPRAFIIREEYSSDEGEERKDKGSNKEEREVAAISTSTPSISLFDSPNENLVVNNSHCLVAKEGWVLALADLKSYLLRVPGKDQVPPMWSHLHHKAKLLPLNNQRVNHNLNLKAQVYTKMSVLSFGGRYYRSRARYYRSGAITDDCQEFAPERYYRPRYREGTGSTLAPESLVLHYIPPPSTFNVLLDSYWFD</sequence>
<comment type="caution">
    <text evidence="4">The sequence shown here is derived from an EMBL/GenBank/DDBJ whole genome shotgun (WGS) entry which is preliminary data.</text>
</comment>
<dbReference type="InterPro" id="IPR001878">
    <property type="entry name" value="Znf_CCHC"/>
</dbReference>
<feature type="compositionally biased region" description="Basic and acidic residues" evidence="2">
    <location>
        <begin position="329"/>
        <end position="351"/>
    </location>
</feature>
<evidence type="ECO:0000256" key="1">
    <source>
        <dbReference type="PROSITE-ProRule" id="PRU00047"/>
    </source>
</evidence>
<reference evidence="4" key="1">
    <citation type="submission" date="2023-07" db="EMBL/GenBank/DDBJ databases">
        <title>A chromosome-level genome assembly of Lolium multiflorum.</title>
        <authorList>
            <person name="Chen Y."/>
            <person name="Copetti D."/>
            <person name="Kolliker R."/>
            <person name="Studer B."/>
        </authorList>
    </citation>
    <scope>NUCLEOTIDE SEQUENCE</scope>
    <source>
        <strain evidence="4">02402/16</strain>
        <tissue evidence="4">Leaf</tissue>
    </source>
</reference>
<protein>
    <recommendedName>
        <fullName evidence="3">CCHC-type domain-containing protein</fullName>
    </recommendedName>
</protein>